<keyword evidence="1" id="KW-0812">Transmembrane</keyword>
<organism evidence="3">
    <name type="scientific">mine drainage metagenome</name>
    <dbReference type="NCBI Taxonomy" id="410659"/>
    <lineage>
        <taxon>unclassified sequences</taxon>
        <taxon>metagenomes</taxon>
        <taxon>ecological metagenomes</taxon>
    </lineage>
</organism>
<accession>A0A1J5PTF4</accession>
<gene>
    <name evidence="3" type="ORF">GALL_439300</name>
</gene>
<dbReference type="Pfam" id="PF11127">
    <property type="entry name" value="YgaP-like_TM"/>
    <property type="match status" value="1"/>
</dbReference>
<name>A0A1J5PTF4_9ZZZZ</name>
<dbReference type="InterPro" id="IPR021309">
    <property type="entry name" value="YgaP-like_TM"/>
</dbReference>
<dbReference type="AlphaFoldDB" id="A0A1J5PTF4"/>
<comment type="caution">
    <text evidence="3">The sequence shown here is derived from an EMBL/GenBank/DDBJ whole genome shotgun (WGS) entry which is preliminary data.</text>
</comment>
<dbReference type="Gene3D" id="6.10.140.1340">
    <property type="match status" value="1"/>
</dbReference>
<keyword evidence="1" id="KW-1133">Transmembrane helix</keyword>
<sequence>MTVQRYIMVFAGLFVMISLALGVEGSPLFVSKWALAFTAFVGANLFQSGFTNFCPLGIILKKLGVPEGKIGCAD</sequence>
<proteinExistence type="predicted"/>
<evidence type="ECO:0000259" key="2">
    <source>
        <dbReference type="Pfam" id="PF11127"/>
    </source>
</evidence>
<reference evidence="3" key="1">
    <citation type="submission" date="2016-10" db="EMBL/GenBank/DDBJ databases">
        <title>Sequence of Gallionella enrichment culture.</title>
        <authorList>
            <person name="Poehlein A."/>
            <person name="Muehling M."/>
            <person name="Daniel R."/>
        </authorList>
    </citation>
    <scope>NUCLEOTIDE SEQUENCE</scope>
</reference>
<protein>
    <recommendedName>
        <fullName evidence="2">Inner membrane protein YgaP-like transmembrane domain-containing protein</fullName>
    </recommendedName>
</protein>
<evidence type="ECO:0000313" key="3">
    <source>
        <dbReference type="EMBL" id="OIQ74418.1"/>
    </source>
</evidence>
<dbReference type="EMBL" id="MLJW01002516">
    <property type="protein sequence ID" value="OIQ74418.1"/>
    <property type="molecule type" value="Genomic_DNA"/>
</dbReference>
<keyword evidence="1" id="KW-0472">Membrane</keyword>
<feature type="domain" description="Inner membrane protein YgaP-like transmembrane" evidence="2">
    <location>
        <begin position="2"/>
        <end position="61"/>
    </location>
</feature>
<evidence type="ECO:0000256" key="1">
    <source>
        <dbReference type="SAM" id="Phobius"/>
    </source>
</evidence>
<feature type="transmembrane region" description="Helical" evidence="1">
    <location>
        <begin position="35"/>
        <end position="60"/>
    </location>
</feature>